<protein>
    <submittedName>
        <fullName evidence="1">Uncharacterized protein</fullName>
    </submittedName>
</protein>
<gene>
    <name evidence="1" type="ORF">ENU78_07870</name>
</gene>
<dbReference type="SUPFAM" id="SSF54913">
    <property type="entry name" value="GlnB-like"/>
    <property type="match status" value="1"/>
</dbReference>
<name>A0A7C2CKZ1_DICTH</name>
<proteinExistence type="predicted"/>
<dbReference type="Pfam" id="PF06153">
    <property type="entry name" value="CdAMP_rec"/>
    <property type="match status" value="1"/>
</dbReference>
<dbReference type="Gene3D" id="3.30.70.120">
    <property type="match status" value="1"/>
</dbReference>
<dbReference type="PANTHER" id="PTHR38456:SF1">
    <property type="entry name" value="CYCLIC DI-AMP RECEPTOR A"/>
    <property type="match status" value="1"/>
</dbReference>
<dbReference type="OMA" id="IMEPGEF"/>
<accession>A0A7C2CKZ1</accession>
<dbReference type="InterPro" id="IPR015867">
    <property type="entry name" value="N-reg_PII/ATP_PRibTrfase_C"/>
</dbReference>
<dbReference type="PANTHER" id="PTHR38456">
    <property type="entry name" value="CYCLIC DI-AMP RECEPTOR A"/>
    <property type="match status" value="1"/>
</dbReference>
<reference evidence="1" key="1">
    <citation type="journal article" date="2020" name="mSystems">
        <title>Genome- and Community-Level Interaction Insights into Carbon Utilization and Element Cycling Functions of Hydrothermarchaeota in Hydrothermal Sediment.</title>
        <authorList>
            <person name="Zhou Z."/>
            <person name="Liu Y."/>
            <person name="Xu W."/>
            <person name="Pan J."/>
            <person name="Luo Z.H."/>
            <person name="Li M."/>
        </authorList>
    </citation>
    <scope>NUCLEOTIDE SEQUENCE [LARGE SCALE GENOMIC DNA]</scope>
    <source>
        <strain evidence="1">SpSt-70</strain>
    </source>
</reference>
<dbReference type="InterPro" id="IPR010375">
    <property type="entry name" value="CdAMP_rec"/>
</dbReference>
<comment type="caution">
    <text evidence="1">The sequence shown here is derived from an EMBL/GenBank/DDBJ whole genome shotgun (WGS) entry which is preliminary data.</text>
</comment>
<dbReference type="RefSeq" id="WP_012548480.1">
    <property type="nucleotide sequence ID" value="NZ_VTFL01000003.1"/>
</dbReference>
<evidence type="ECO:0000313" key="1">
    <source>
        <dbReference type="EMBL" id="HGK24327.1"/>
    </source>
</evidence>
<organism evidence="1">
    <name type="scientific">Dictyoglomus thermophilum</name>
    <dbReference type="NCBI Taxonomy" id="14"/>
    <lineage>
        <taxon>Bacteria</taxon>
        <taxon>Pseudomonadati</taxon>
        <taxon>Dictyoglomota</taxon>
        <taxon>Dictyoglomia</taxon>
        <taxon>Dictyoglomales</taxon>
        <taxon>Dictyoglomaceae</taxon>
        <taxon>Dictyoglomus</taxon>
    </lineage>
</organism>
<sequence>MKLVFAIIQEEDWKKVREIFIEHNLSLTFFKSKGGFLEEASITLMTVVEDDKFEEVLSILRENCKEREKMIIPPLPSVELLRTVPMPVKIKVGGAVVFAVDVSYFEKI</sequence>
<dbReference type="AlphaFoldDB" id="A0A7C2CKZ1"/>
<dbReference type="EMBL" id="DTDV01000019">
    <property type="protein sequence ID" value="HGK24327.1"/>
    <property type="molecule type" value="Genomic_DNA"/>
</dbReference>
<dbReference type="InterPro" id="IPR011322">
    <property type="entry name" value="N-reg_PII-like_a/b"/>
</dbReference>